<keyword evidence="2" id="KW-1185">Reference proteome</keyword>
<reference evidence="1" key="1">
    <citation type="submission" date="2023-03" db="EMBL/GenBank/DDBJ databases">
        <authorList>
            <person name="Steffen K."/>
            <person name="Cardenas P."/>
        </authorList>
    </citation>
    <scope>NUCLEOTIDE SEQUENCE</scope>
</reference>
<evidence type="ECO:0000313" key="1">
    <source>
        <dbReference type="EMBL" id="CAI8058591.1"/>
    </source>
</evidence>
<sequence length="108" mass="12425">MYMVRRVCKTKPGQAWAVAGYLAKICEAYEENGREKARIYIEGQGLPGTPNRVYAEWVQDSIEPNWPQNIPQAVRDFNPKLQELLDEYLLEIFEVATPEKLVQRGVAQ</sequence>
<protein>
    <submittedName>
        <fullName evidence="1">Uncharacterized protein</fullName>
    </submittedName>
</protein>
<evidence type="ECO:0000313" key="2">
    <source>
        <dbReference type="Proteomes" id="UP001174909"/>
    </source>
</evidence>
<organism evidence="1 2">
    <name type="scientific">Geodia barretti</name>
    <name type="common">Barrett's horny sponge</name>
    <dbReference type="NCBI Taxonomy" id="519541"/>
    <lineage>
        <taxon>Eukaryota</taxon>
        <taxon>Metazoa</taxon>
        <taxon>Porifera</taxon>
        <taxon>Demospongiae</taxon>
        <taxon>Heteroscleromorpha</taxon>
        <taxon>Tetractinellida</taxon>
        <taxon>Astrophorina</taxon>
        <taxon>Geodiidae</taxon>
        <taxon>Geodia</taxon>
    </lineage>
</organism>
<comment type="caution">
    <text evidence="1">The sequence shown here is derived from an EMBL/GenBank/DDBJ whole genome shotgun (WGS) entry which is preliminary data.</text>
</comment>
<proteinExistence type="predicted"/>
<dbReference type="AlphaFoldDB" id="A0AA35U3J3"/>
<dbReference type="EMBL" id="CASHTH010004532">
    <property type="protein sequence ID" value="CAI8058591.1"/>
    <property type="molecule type" value="Genomic_DNA"/>
</dbReference>
<dbReference type="Proteomes" id="UP001174909">
    <property type="component" value="Unassembled WGS sequence"/>
</dbReference>
<gene>
    <name evidence="1" type="ORF">GBAR_LOCUS31861</name>
</gene>
<name>A0AA35U3J3_GEOBA</name>
<accession>A0AA35U3J3</accession>